<comment type="caution">
    <text evidence="7">The sequence shown here is derived from an EMBL/GenBank/DDBJ whole genome shotgun (WGS) entry which is preliminary data.</text>
</comment>
<comment type="subcellular location">
    <subcellularLocation>
        <location evidence="1">Membrane</location>
        <topology evidence="1">Single-pass membrane protein</topology>
    </subcellularLocation>
</comment>
<dbReference type="PANTHER" id="PTHR30093">
    <property type="entry name" value="GENERAL SECRETION PATHWAY PROTEIN G"/>
    <property type="match status" value="1"/>
</dbReference>
<dbReference type="EMBL" id="JAGQDG010000003">
    <property type="protein sequence ID" value="MBQ0935235.1"/>
    <property type="molecule type" value="Genomic_DNA"/>
</dbReference>
<keyword evidence="5 6" id="KW-0472">Membrane</keyword>
<proteinExistence type="predicted"/>
<evidence type="ECO:0000256" key="6">
    <source>
        <dbReference type="SAM" id="Phobius"/>
    </source>
</evidence>
<dbReference type="PANTHER" id="PTHR30093:SF44">
    <property type="entry name" value="TYPE II SECRETION SYSTEM CORE PROTEIN G"/>
    <property type="match status" value="1"/>
</dbReference>
<keyword evidence="8" id="KW-1185">Reference proteome</keyword>
<evidence type="ECO:0000313" key="8">
    <source>
        <dbReference type="Proteomes" id="UP000672097"/>
    </source>
</evidence>
<evidence type="ECO:0000256" key="5">
    <source>
        <dbReference type="ARBA" id="ARBA00023136"/>
    </source>
</evidence>
<keyword evidence="2" id="KW-0488">Methylation</keyword>
<keyword evidence="3 6" id="KW-0812">Transmembrane</keyword>
<accession>A0ABS5DVT7</accession>
<dbReference type="RefSeq" id="WP_210808028.1">
    <property type="nucleotide sequence ID" value="NZ_JAGQDG010000003.1"/>
</dbReference>
<gene>
    <name evidence="7" type="ORF">KAK11_07850</name>
</gene>
<dbReference type="NCBIfam" id="TIGR02532">
    <property type="entry name" value="IV_pilin_GFxxxE"/>
    <property type="match status" value="1"/>
</dbReference>
<evidence type="ECO:0000256" key="3">
    <source>
        <dbReference type="ARBA" id="ARBA00022692"/>
    </source>
</evidence>
<evidence type="ECO:0000256" key="1">
    <source>
        <dbReference type="ARBA" id="ARBA00004167"/>
    </source>
</evidence>
<evidence type="ECO:0000256" key="4">
    <source>
        <dbReference type="ARBA" id="ARBA00022989"/>
    </source>
</evidence>
<reference evidence="7 8" key="1">
    <citation type="submission" date="2021-04" db="EMBL/GenBank/DDBJ databases">
        <title>The genome sequence of type strain Ideonella paludis KCTC 32238.</title>
        <authorList>
            <person name="Liu Y."/>
        </authorList>
    </citation>
    <scope>NUCLEOTIDE SEQUENCE [LARGE SCALE GENOMIC DNA]</scope>
    <source>
        <strain evidence="7 8">KCTC 32238</strain>
    </source>
</reference>
<organism evidence="7 8">
    <name type="scientific">Ideonella paludis</name>
    <dbReference type="NCBI Taxonomy" id="1233411"/>
    <lineage>
        <taxon>Bacteria</taxon>
        <taxon>Pseudomonadati</taxon>
        <taxon>Pseudomonadota</taxon>
        <taxon>Betaproteobacteria</taxon>
        <taxon>Burkholderiales</taxon>
        <taxon>Sphaerotilaceae</taxon>
        <taxon>Ideonella</taxon>
    </lineage>
</organism>
<dbReference type="SUPFAM" id="SSF54523">
    <property type="entry name" value="Pili subunits"/>
    <property type="match status" value="1"/>
</dbReference>
<evidence type="ECO:0000313" key="7">
    <source>
        <dbReference type="EMBL" id="MBQ0935235.1"/>
    </source>
</evidence>
<keyword evidence="4 6" id="KW-1133">Transmembrane helix</keyword>
<dbReference type="Pfam" id="PF07963">
    <property type="entry name" value="N_methyl"/>
    <property type="match status" value="1"/>
</dbReference>
<dbReference type="InterPro" id="IPR012902">
    <property type="entry name" value="N_methyl_site"/>
</dbReference>
<name>A0ABS5DVT7_9BURK</name>
<dbReference type="PROSITE" id="PS00409">
    <property type="entry name" value="PROKAR_NTER_METHYL"/>
    <property type="match status" value="1"/>
</dbReference>
<dbReference type="InterPro" id="IPR045584">
    <property type="entry name" value="Pilin-like"/>
</dbReference>
<protein>
    <submittedName>
        <fullName evidence="7">Prepilin-type N-terminal cleavage/methylation domain-containing protein</fullName>
    </submittedName>
</protein>
<dbReference type="Proteomes" id="UP000672097">
    <property type="component" value="Unassembled WGS sequence"/>
</dbReference>
<sequence>MHTGLSTSALWRASRRHGRGFTLIELITVVVILGVLAAVALPKFMDLRSSAQIAAFHGHLADARSKIAMVHSAAALLGPGGTKTANGCTSSLDANGTGTICLQDVPVQTLAYNLSCFAGLNQSTAFKGQGYANQNALVYYNISGNVPGGTMYWDHWPSGCNFTCTTGNGFGQMTKITVNTAACQ</sequence>
<evidence type="ECO:0000256" key="2">
    <source>
        <dbReference type="ARBA" id="ARBA00022481"/>
    </source>
</evidence>
<feature type="transmembrane region" description="Helical" evidence="6">
    <location>
        <begin position="20"/>
        <end position="41"/>
    </location>
</feature>
<dbReference type="Gene3D" id="3.30.700.10">
    <property type="entry name" value="Glycoprotein, Type 4 Pilin"/>
    <property type="match status" value="1"/>
</dbReference>